<protein>
    <recommendedName>
        <fullName evidence="4">DUF1499 domain-containing protein</fullName>
    </recommendedName>
</protein>
<dbReference type="RefSeq" id="WP_183203865.1">
    <property type="nucleotide sequence ID" value="NZ_BAAAER010000001.1"/>
</dbReference>
<keyword evidence="1" id="KW-0812">Transmembrane</keyword>
<feature type="transmembrane region" description="Helical" evidence="1">
    <location>
        <begin position="12"/>
        <end position="31"/>
    </location>
</feature>
<evidence type="ECO:0008006" key="4">
    <source>
        <dbReference type="Google" id="ProtNLM"/>
    </source>
</evidence>
<evidence type="ECO:0000313" key="2">
    <source>
        <dbReference type="EMBL" id="MBB4082694.1"/>
    </source>
</evidence>
<keyword evidence="1" id="KW-0472">Membrane</keyword>
<evidence type="ECO:0000256" key="1">
    <source>
        <dbReference type="SAM" id="Phobius"/>
    </source>
</evidence>
<dbReference type="Proteomes" id="UP000529946">
    <property type="component" value="Unassembled WGS sequence"/>
</dbReference>
<proteinExistence type="predicted"/>
<keyword evidence="3" id="KW-1185">Reference proteome</keyword>
<feature type="transmembrane region" description="Helical" evidence="1">
    <location>
        <begin position="51"/>
        <end position="71"/>
    </location>
</feature>
<accession>A0A7W6JCP6</accession>
<keyword evidence="1" id="KW-1133">Transmembrane helix</keyword>
<reference evidence="2 3" key="1">
    <citation type="submission" date="2020-08" db="EMBL/GenBank/DDBJ databases">
        <title>Genomic Encyclopedia of Type Strains, Phase IV (KMG-IV): sequencing the most valuable type-strain genomes for metagenomic binning, comparative biology and taxonomic classification.</title>
        <authorList>
            <person name="Goeker M."/>
        </authorList>
    </citation>
    <scope>NUCLEOTIDE SEQUENCE [LARGE SCALE GENOMIC DNA]</scope>
    <source>
        <strain evidence="2 3">DSM 23960</strain>
    </source>
</reference>
<comment type="caution">
    <text evidence="2">The sequence shown here is derived from an EMBL/GenBank/DDBJ whole genome shotgun (WGS) entry which is preliminary data.</text>
</comment>
<gene>
    <name evidence="2" type="ORF">GGR12_001560</name>
</gene>
<feature type="transmembrane region" description="Helical" evidence="1">
    <location>
        <begin position="78"/>
        <end position="97"/>
    </location>
</feature>
<sequence length="226" mass="23981">MARAPVRGRRTIWALAVLAVAAPLLVLVAALGVRTGLWPVELGYDLLTLQVAWWLSFVGVGAGVLAVILALRDFRRLGLLALVALVIGAGTLGVFVWQKGRLAAGPVENVSTDLTEVPGFGDLRSDDGQGPAVGIEACPGARPAMTQIAPESAAWALQEAGFALRKTGVSRADGSRDTFWFGFTHDAVIRIRPGRTDIRVAARDDRPHGGEACRLVTRISEALNSR</sequence>
<organism evidence="2 3">
    <name type="scientific">Brevundimonas lenta</name>
    <dbReference type="NCBI Taxonomy" id="424796"/>
    <lineage>
        <taxon>Bacteria</taxon>
        <taxon>Pseudomonadati</taxon>
        <taxon>Pseudomonadota</taxon>
        <taxon>Alphaproteobacteria</taxon>
        <taxon>Caulobacterales</taxon>
        <taxon>Caulobacteraceae</taxon>
        <taxon>Brevundimonas</taxon>
    </lineage>
</organism>
<dbReference type="AlphaFoldDB" id="A0A7W6JCP6"/>
<evidence type="ECO:0000313" key="3">
    <source>
        <dbReference type="Proteomes" id="UP000529946"/>
    </source>
</evidence>
<dbReference type="EMBL" id="JACIDM010000002">
    <property type="protein sequence ID" value="MBB4082694.1"/>
    <property type="molecule type" value="Genomic_DNA"/>
</dbReference>
<name>A0A7W6JCP6_9CAUL</name>